<accession>A0A6J6KRP8</accession>
<dbReference type="AlphaFoldDB" id="A0A6J6KRP8"/>
<gene>
    <name evidence="1" type="ORF">UFOPK2166_00847</name>
</gene>
<sequence>MAAPPSVAGASQSKLTCPACADATKFSGLSGATGVHGVHASETSDGSLVPIVLRALTRNLCATPSVRPVIVRSVPLPCGSGHVVHDAPSLMVYSMT</sequence>
<evidence type="ECO:0000313" key="1">
    <source>
        <dbReference type="EMBL" id="CAB4651608.1"/>
    </source>
</evidence>
<organism evidence="1">
    <name type="scientific">freshwater metagenome</name>
    <dbReference type="NCBI Taxonomy" id="449393"/>
    <lineage>
        <taxon>unclassified sequences</taxon>
        <taxon>metagenomes</taxon>
        <taxon>ecological metagenomes</taxon>
    </lineage>
</organism>
<proteinExistence type="predicted"/>
<reference evidence="1" key="1">
    <citation type="submission" date="2020-05" db="EMBL/GenBank/DDBJ databases">
        <authorList>
            <person name="Chiriac C."/>
            <person name="Salcher M."/>
            <person name="Ghai R."/>
            <person name="Kavagutti S V."/>
        </authorList>
    </citation>
    <scope>NUCLEOTIDE SEQUENCE</scope>
</reference>
<name>A0A6J6KRP8_9ZZZZ</name>
<dbReference type="EMBL" id="CAEZWB010000108">
    <property type="protein sequence ID" value="CAB4651608.1"/>
    <property type="molecule type" value="Genomic_DNA"/>
</dbReference>
<protein>
    <submittedName>
        <fullName evidence="1">Unannotated protein</fullName>
    </submittedName>
</protein>